<dbReference type="EMBL" id="BTRK01000003">
    <property type="protein sequence ID" value="GMR40029.1"/>
    <property type="molecule type" value="Genomic_DNA"/>
</dbReference>
<reference evidence="2" key="1">
    <citation type="submission" date="2022-10" db="EMBL/GenBank/DDBJ databases">
        <title>Genome assembly of Pristionchus species.</title>
        <authorList>
            <person name="Yoshida K."/>
            <person name="Sommer R.J."/>
        </authorList>
    </citation>
    <scope>NUCLEOTIDE SEQUENCE [LARGE SCALE GENOMIC DNA]</scope>
    <source>
        <strain evidence="2">RS5460</strain>
    </source>
</reference>
<sequence>MEIAKYGSGKAELIIEFSLEDDGCPYPFLDTQIGSVLIIKAKVIAYECSFTVTTKDLGAALELTSINSSIAHSLSVVIKHPETRGVDIGEFNQVLRANLGTPTITVHVAHSMERSELDSMVRMHRYFWRCISATCAGICLTCDSLIYKCSFRLHILCSRVRVFK</sequence>
<dbReference type="AlphaFoldDB" id="A0AAN4ZHK8"/>
<protein>
    <submittedName>
        <fullName evidence="1">Uncharacterized protein</fullName>
    </submittedName>
</protein>
<evidence type="ECO:0000313" key="1">
    <source>
        <dbReference type="EMBL" id="GMR40029.1"/>
    </source>
</evidence>
<keyword evidence="2" id="KW-1185">Reference proteome</keyword>
<gene>
    <name evidence="1" type="ORF">PMAYCL1PPCAC_10224</name>
</gene>
<dbReference type="Proteomes" id="UP001328107">
    <property type="component" value="Unassembled WGS sequence"/>
</dbReference>
<comment type="caution">
    <text evidence="1">The sequence shown here is derived from an EMBL/GenBank/DDBJ whole genome shotgun (WGS) entry which is preliminary data.</text>
</comment>
<name>A0AAN4ZHK8_9BILA</name>
<proteinExistence type="predicted"/>
<organism evidence="1 2">
    <name type="scientific">Pristionchus mayeri</name>
    <dbReference type="NCBI Taxonomy" id="1317129"/>
    <lineage>
        <taxon>Eukaryota</taxon>
        <taxon>Metazoa</taxon>
        <taxon>Ecdysozoa</taxon>
        <taxon>Nematoda</taxon>
        <taxon>Chromadorea</taxon>
        <taxon>Rhabditida</taxon>
        <taxon>Rhabditina</taxon>
        <taxon>Diplogasteromorpha</taxon>
        <taxon>Diplogasteroidea</taxon>
        <taxon>Neodiplogasteridae</taxon>
        <taxon>Pristionchus</taxon>
    </lineage>
</organism>
<evidence type="ECO:0000313" key="2">
    <source>
        <dbReference type="Proteomes" id="UP001328107"/>
    </source>
</evidence>
<accession>A0AAN4ZHK8</accession>